<comment type="caution">
    <text evidence="2">The sequence shown here is derived from an EMBL/GenBank/DDBJ whole genome shotgun (WGS) entry which is preliminary data.</text>
</comment>
<evidence type="ECO:0000256" key="1">
    <source>
        <dbReference type="SAM" id="MobiDB-lite"/>
    </source>
</evidence>
<dbReference type="RefSeq" id="WP_083049662.1">
    <property type="nucleotide sequence ID" value="NZ_MWQY01000007.1"/>
</dbReference>
<dbReference type="STRING" id="1963862.B4O97_07400"/>
<reference evidence="2 3" key="1">
    <citation type="submission" date="2017-03" db="EMBL/GenBank/DDBJ databases">
        <title>Draft Genome sequence of Marispirochaeta sp. strain JC444.</title>
        <authorList>
            <person name="Shivani Y."/>
            <person name="Subhash Y."/>
            <person name="Sasikala C."/>
            <person name="Ramana C."/>
        </authorList>
    </citation>
    <scope>NUCLEOTIDE SEQUENCE [LARGE SCALE GENOMIC DNA]</scope>
    <source>
        <strain evidence="2 3">JC444</strain>
    </source>
</reference>
<dbReference type="AlphaFoldDB" id="A0A1Y1RZ38"/>
<evidence type="ECO:0000313" key="3">
    <source>
        <dbReference type="Proteomes" id="UP000192343"/>
    </source>
</evidence>
<gene>
    <name evidence="2" type="ORF">B4O97_07400</name>
</gene>
<dbReference type="OrthoDB" id="334160at2"/>
<sequence>MSDNNSTKSDLFSGELDPDIAELMGIDDTPSAQVPDFEELFEDTSSGTPAEAHVSDISKDRFHPVSRLEQDPAPYFQDKDYYKKALAGEGEVSQRVHSLLSKFLNTQDPKERSVYRGKLISAYWNLVESIGRKVCSSPPQPKVLLLRYGVLLPTLLSKEQRSMISRIVYSNTTGEPVHYVDEWLTMVARGTVGNSATDETKAVSRRKEHKVNTKLDRVKGQRDFQLSVLTRKFGEQERMENQLKELSRLVADHAARQDLPGVKEVYTPEQRQYLSTIANLVKDLQRLDTELANTFEHFQENEAEFRKLSESAGGAESYQVNNDALQTELATVRQMAKMCVGRQGNHFPIAMKQYFRDSIRDICTRENIIMQMAAVESLDPGLFLRTFKQQTNRIVPHVVIIPSYGERGICWEPFEKYNRATSRGRIAVPLFPKDNKTAIIAALGDLRWQVAKEKAQHYWMEEGLTGRYYQWFSDRRLRGDVREYFINDYILWITKESEGTQKLDREVRGILWRYCPFPQELRDSLKNRGYVYNELYKRDINRSMSDGY</sequence>
<protein>
    <submittedName>
        <fullName evidence="2">Uncharacterized protein</fullName>
    </submittedName>
</protein>
<proteinExistence type="predicted"/>
<accession>A0A1Y1RZ38</accession>
<name>A0A1Y1RZ38_9SPIO</name>
<feature type="region of interest" description="Disordered" evidence="1">
    <location>
        <begin position="26"/>
        <end position="56"/>
    </location>
</feature>
<keyword evidence="3" id="KW-1185">Reference proteome</keyword>
<dbReference type="Proteomes" id="UP000192343">
    <property type="component" value="Unassembled WGS sequence"/>
</dbReference>
<dbReference type="EMBL" id="MWQY01000007">
    <property type="protein sequence ID" value="ORC35887.1"/>
    <property type="molecule type" value="Genomic_DNA"/>
</dbReference>
<organism evidence="2 3">
    <name type="scientific">Marispirochaeta aestuarii</name>
    <dbReference type="NCBI Taxonomy" id="1963862"/>
    <lineage>
        <taxon>Bacteria</taxon>
        <taxon>Pseudomonadati</taxon>
        <taxon>Spirochaetota</taxon>
        <taxon>Spirochaetia</taxon>
        <taxon>Spirochaetales</taxon>
        <taxon>Spirochaetaceae</taxon>
        <taxon>Marispirochaeta</taxon>
    </lineage>
</organism>
<evidence type="ECO:0000313" key="2">
    <source>
        <dbReference type="EMBL" id="ORC35887.1"/>
    </source>
</evidence>